<name>A0A1H2X884_9FLAO</name>
<reference evidence="5" key="1">
    <citation type="submission" date="2016-10" db="EMBL/GenBank/DDBJ databases">
        <authorList>
            <person name="Varghese N."/>
            <person name="Submissions S."/>
        </authorList>
    </citation>
    <scope>NUCLEOTIDE SEQUENCE [LARGE SCALE GENOMIC DNA]</scope>
    <source>
        <strain evidence="5">DSM 25030</strain>
    </source>
</reference>
<feature type="domain" description="Transglutaminase-like" evidence="2">
    <location>
        <begin position="272"/>
        <end position="376"/>
    </location>
</feature>
<dbReference type="Pfam" id="PF12969">
    <property type="entry name" value="DUF3857"/>
    <property type="match status" value="1"/>
</dbReference>
<evidence type="ECO:0008006" key="6">
    <source>
        <dbReference type="Google" id="ProtNLM"/>
    </source>
</evidence>
<dbReference type="InterPro" id="IPR002931">
    <property type="entry name" value="Transglutaminase-like"/>
</dbReference>
<dbReference type="EMBL" id="FNMY01000003">
    <property type="protein sequence ID" value="SDW88966.1"/>
    <property type="molecule type" value="Genomic_DNA"/>
</dbReference>
<dbReference type="RefSeq" id="WP_090293529.1">
    <property type="nucleotide sequence ID" value="NZ_FNKI01000001.1"/>
</dbReference>
<protein>
    <recommendedName>
        <fullName evidence="6">Transglutaminase-like superfamily protein</fullName>
    </recommendedName>
</protein>
<feature type="domain" description="DUF3857" evidence="3">
    <location>
        <begin position="51"/>
        <end position="210"/>
    </location>
</feature>
<sequence>MRFFALTFFIFFSNFFHAQYSVKSIPENLLTGADAVLRKHTMDVVVLAQDKMEIRYHRVVTVLNEDGDDKVDAYAYYEKNDKISTLEAIVYNANGNEIKKFKKKDFLDQSAISGGTLYSDSRVMFLNYTPIQYPYTIEFIQEYTTPNTAFTPTWPFLDDYNVSTELSEFDFRADERIQFRYQEQNFDGYQISSSSTSNELHYKAKNIEAIKSEPMSPSFRDFAPHVKVGLNKFHLEGVDGAASNWNELGQWIYDQLIIGRDKLDPNTIIKVQNLVKGVEDDYEKTRLIYEYVQANTRYINVKLGIGGWMPMSAEEVDRVKYGDCKGLTNYTKALLSAVGVNSYYTVVYGDEQIRSLDNDFASMQGNHVFLNVPINGEDIWLECTSQTVPMNHLGTFTDNRYVLKITPEGGQLVKTRESLDEGNYQKTTGEYTVNSDQSIKGKAVIVSSGTQYDQKYWLKDQPKKEQEDFYKRYFGYINNLTLEEVSFQNNKNEVEFVENVSIKAGNYLSSANDQLILILNVFNRNLRVPSKVRNRQKDVVISRGYLDEDEYLIHLPEGFEPEELMKPKRIDNKFGTYEVALEKVDSNTLRYKRKLLVKSGNYPKEDYEKYRDFRKKVVRGDNTKILLNKKNKT</sequence>
<evidence type="ECO:0000259" key="2">
    <source>
        <dbReference type="Pfam" id="PF01841"/>
    </source>
</evidence>
<feature type="chain" id="PRO_5011438998" description="Transglutaminase-like superfamily protein" evidence="1">
    <location>
        <begin position="19"/>
        <end position="633"/>
    </location>
</feature>
<evidence type="ECO:0000313" key="4">
    <source>
        <dbReference type="EMBL" id="SDW88966.1"/>
    </source>
</evidence>
<keyword evidence="5" id="KW-1185">Reference proteome</keyword>
<dbReference type="OrthoDB" id="8595007at2"/>
<dbReference type="SUPFAM" id="SSF54001">
    <property type="entry name" value="Cysteine proteinases"/>
    <property type="match status" value="1"/>
</dbReference>
<gene>
    <name evidence="4" type="ORF">SAMN04487892_2644</name>
</gene>
<dbReference type="AlphaFoldDB" id="A0A1H2X884"/>
<dbReference type="STRING" id="1073328.SAMN05216294_1265"/>
<keyword evidence="1" id="KW-0732">Signal</keyword>
<dbReference type="Gene3D" id="3.10.620.30">
    <property type="match status" value="1"/>
</dbReference>
<organism evidence="4 5">
    <name type="scientific">Flagellimonas zhangzhouensis</name>
    <dbReference type="NCBI Taxonomy" id="1073328"/>
    <lineage>
        <taxon>Bacteria</taxon>
        <taxon>Pseudomonadati</taxon>
        <taxon>Bacteroidota</taxon>
        <taxon>Flavobacteriia</taxon>
        <taxon>Flavobacteriales</taxon>
        <taxon>Flavobacteriaceae</taxon>
        <taxon>Flagellimonas</taxon>
    </lineage>
</organism>
<dbReference type="Gene3D" id="2.60.40.3140">
    <property type="match status" value="1"/>
</dbReference>
<dbReference type="InterPro" id="IPR024618">
    <property type="entry name" value="DUF3857"/>
</dbReference>
<dbReference type="Pfam" id="PF01841">
    <property type="entry name" value="Transglut_core"/>
    <property type="match status" value="1"/>
</dbReference>
<dbReference type="InterPro" id="IPR038765">
    <property type="entry name" value="Papain-like_cys_pep_sf"/>
</dbReference>
<evidence type="ECO:0000256" key="1">
    <source>
        <dbReference type="SAM" id="SignalP"/>
    </source>
</evidence>
<accession>A0A1H2X884</accession>
<proteinExistence type="predicted"/>
<evidence type="ECO:0000313" key="5">
    <source>
        <dbReference type="Proteomes" id="UP000199592"/>
    </source>
</evidence>
<feature type="signal peptide" evidence="1">
    <location>
        <begin position="1"/>
        <end position="18"/>
    </location>
</feature>
<dbReference type="Gene3D" id="2.60.120.1130">
    <property type="match status" value="1"/>
</dbReference>
<dbReference type="Proteomes" id="UP000199592">
    <property type="component" value="Unassembled WGS sequence"/>
</dbReference>
<evidence type="ECO:0000259" key="3">
    <source>
        <dbReference type="Pfam" id="PF12969"/>
    </source>
</evidence>